<feature type="repeat" description="TPR" evidence="4">
    <location>
        <begin position="154"/>
        <end position="187"/>
    </location>
</feature>
<dbReference type="VEuPathDB" id="FungiDB:AWRI3580_g2236"/>
<dbReference type="Gene3D" id="1.10.260.100">
    <property type="match status" value="1"/>
</dbReference>
<proteinExistence type="inferred from homology"/>
<evidence type="ECO:0000256" key="4">
    <source>
        <dbReference type="PROSITE-ProRule" id="PRU00339"/>
    </source>
</evidence>
<dbReference type="SUPFAM" id="SSF48452">
    <property type="entry name" value="TPR-like"/>
    <property type="match status" value="1"/>
</dbReference>
<keyword evidence="8" id="KW-1185">Reference proteome</keyword>
<evidence type="ECO:0000259" key="6">
    <source>
        <dbReference type="SMART" id="SM00727"/>
    </source>
</evidence>
<dbReference type="SMART" id="SM00028">
    <property type="entry name" value="TPR"/>
    <property type="match status" value="3"/>
</dbReference>
<reference evidence="8" key="1">
    <citation type="journal article" date="2016" name="Genome Announc.">
        <title>Genome sequences of three species of Hanseniaspora isolated from spontaneous wine fermentations.</title>
        <authorList>
            <person name="Sternes P.R."/>
            <person name="Lee D."/>
            <person name="Kutyna D.R."/>
            <person name="Borneman A.R."/>
        </authorList>
    </citation>
    <scope>NUCLEOTIDE SEQUENCE [LARGE SCALE GENOMIC DNA]</scope>
    <source>
        <strain evidence="8">AWRI3580</strain>
    </source>
</reference>
<dbReference type="Pfam" id="PF13414">
    <property type="entry name" value="TPR_11"/>
    <property type="match status" value="1"/>
</dbReference>
<gene>
    <name evidence="7" type="ORF">AWRI3580_g2236</name>
</gene>
<dbReference type="STRING" id="29833.A0A1E5RQI3"/>
<evidence type="ECO:0000313" key="7">
    <source>
        <dbReference type="EMBL" id="OEJ89110.1"/>
    </source>
</evidence>
<dbReference type="Gene3D" id="1.20.5.420">
    <property type="entry name" value="Immunoglobulin FC, subunit C"/>
    <property type="match status" value="1"/>
</dbReference>
<dbReference type="InterPro" id="IPR047150">
    <property type="entry name" value="SGT"/>
</dbReference>
<accession>A0A1E5RQI3</accession>
<dbReference type="EMBL" id="LPNN01000004">
    <property type="protein sequence ID" value="OEJ89110.1"/>
    <property type="molecule type" value="Genomic_DNA"/>
</dbReference>
<dbReference type="Pfam" id="PF13181">
    <property type="entry name" value="TPR_8"/>
    <property type="match status" value="1"/>
</dbReference>
<dbReference type="AlphaFoldDB" id="A0A1E5RQI3"/>
<keyword evidence="2" id="KW-0677">Repeat</keyword>
<dbReference type="InterPro" id="IPR011990">
    <property type="entry name" value="TPR-like_helical_dom_sf"/>
</dbReference>
<evidence type="ECO:0000313" key="8">
    <source>
        <dbReference type="Proteomes" id="UP000095358"/>
    </source>
</evidence>
<dbReference type="PROSITE" id="PS50005">
    <property type="entry name" value="TPR"/>
    <property type="match status" value="2"/>
</dbReference>
<dbReference type="Proteomes" id="UP000095358">
    <property type="component" value="Unassembled WGS sequence"/>
</dbReference>
<feature type="domain" description="STI1" evidence="6">
    <location>
        <begin position="216"/>
        <end position="255"/>
    </location>
</feature>
<dbReference type="InterPro" id="IPR032374">
    <property type="entry name" value="SGTA_dimer"/>
</dbReference>
<evidence type="ECO:0000256" key="1">
    <source>
        <dbReference type="ARBA" id="ARBA00008175"/>
    </source>
</evidence>
<feature type="repeat" description="TPR" evidence="4">
    <location>
        <begin position="86"/>
        <end position="119"/>
    </location>
</feature>
<dbReference type="GO" id="GO:0016020">
    <property type="term" value="C:membrane"/>
    <property type="evidence" value="ECO:0007669"/>
    <property type="project" value="TreeGrafter"/>
</dbReference>
<dbReference type="Pfam" id="PF16546">
    <property type="entry name" value="SGTA_dimer"/>
    <property type="match status" value="1"/>
</dbReference>
<sequence length="293" mass="31369">MSSLSSEQISHSIIDYYKQLIASKEVSADAAESLNVAIDCITDAFEIDAEQKSAFKLTDLLSGSTNASTSNTESASKVDEETLAKAETLKAEGNQFMGAKDYRKAIEAYTAAIELSPSNPIYYSNRAAAFISSKDFSSAADDAEKAIELKSDYAKAYTRLGAAKMGLDLPEEAAEAYAKAIEIDGPKASAGMKKDLEVAKGKVDSSKSTGTSTGGMPDFSSMLGNNPMLQNLMKDPAAMKKAQELMGNPGLMEKLTSNPNIMNMAQKFQNGNFNIADMMKDPAIQDMAKMFGK</sequence>
<evidence type="ECO:0000256" key="2">
    <source>
        <dbReference type="ARBA" id="ARBA00022737"/>
    </source>
</evidence>
<evidence type="ECO:0000256" key="5">
    <source>
        <dbReference type="SAM" id="MobiDB-lite"/>
    </source>
</evidence>
<dbReference type="InterPro" id="IPR006636">
    <property type="entry name" value="STI1_HS-bd"/>
</dbReference>
<dbReference type="Gene3D" id="1.25.40.10">
    <property type="entry name" value="Tetratricopeptide repeat domain"/>
    <property type="match status" value="1"/>
</dbReference>
<comment type="similarity">
    <text evidence="1">Belongs to the SGT family.</text>
</comment>
<comment type="caution">
    <text evidence="7">The sequence shown here is derived from an EMBL/GenBank/DDBJ whole genome shotgun (WGS) entry which is preliminary data.</text>
</comment>
<dbReference type="GO" id="GO:0006620">
    <property type="term" value="P:post-translational protein targeting to endoplasmic reticulum membrane"/>
    <property type="evidence" value="ECO:0007669"/>
    <property type="project" value="TreeGrafter"/>
</dbReference>
<feature type="compositionally biased region" description="Low complexity" evidence="5">
    <location>
        <begin position="206"/>
        <end position="215"/>
    </location>
</feature>
<dbReference type="InterPro" id="IPR019734">
    <property type="entry name" value="TPR_rpt"/>
</dbReference>
<dbReference type="PANTHER" id="PTHR45831:SF2">
    <property type="entry name" value="LD24721P"/>
    <property type="match status" value="1"/>
</dbReference>
<organism evidence="7 8">
    <name type="scientific">Hanseniaspora uvarum</name>
    <name type="common">Yeast</name>
    <name type="synonym">Kloeckera apiculata</name>
    <dbReference type="NCBI Taxonomy" id="29833"/>
    <lineage>
        <taxon>Eukaryota</taxon>
        <taxon>Fungi</taxon>
        <taxon>Dikarya</taxon>
        <taxon>Ascomycota</taxon>
        <taxon>Saccharomycotina</taxon>
        <taxon>Saccharomycetes</taxon>
        <taxon>Saccharomycodales</taxon>
        <taxon>Saccharomycodaceae</taxon>
        <taxon>Hanseniaspora</taxon>
    </lineage>
</organism>
<protein>
    <submittedName>
        <fullName evidence="7">Small glutamine-rich tetratricopeptide repeat-containing protein 2</fullName>
    </submittedName>
</protein>
<dbReference type="SMART" id="SM00727">
    <property type="entry name" value="STI1"/>
    <property type="match status" value="1"/>
</dbReference>
<keyword evidence="3 4" id="KW-0802">TPR repeat</keyword>
<dbReference type="PANTHER" id="PTHR45831">
    <property type="entry name" value="LD24721P"/>
    <property type="match status" value="1"/>
</dbReference>
<name>A0A1E5RQI3_HANUV</name>
<dbReference type="GO" id="GO:0060090">
    <property type="term" value="F:molecular adaptor activity"/>
    <property type="evidence" value="ECO:0007669"/>
    <property type="project" value="TreeGrafter"/>
</dbReference>
<feature type="region of interest" description="Disordered" evidence="5">
    <location>
        <begin position="200"/>
        <end position="219"/>
    </location>
</feature>
<dbReference type="GO" id="GO:0072380">
    <property type="term" value="C:TRC complex"/>
    <property type="evidence" value="ECO:0007669"/>
    <property type="project" value="TreeGrafter"/>
</dbReference>
<evidence type="ECO:0000256" key="3">
    <source>
        <dbReference type="ARBA" id="ARBA00022803"/>
    </source>
</evidence>
<dbReference type="OrthoDB" id="2335338at2759"/>